<dbReference type="AlphaFoldDB" id="A0A1G1XTD8"/>
<sequence>MAETKDLLENYSLEGVIDRFEDKMAVIITKDGQKLLWPIKNLPDDVEIGRMVRIVLSTDKTQVEEREKIAKTILNKILKNK</sequence>
<name>A0A1G1XTD8_9BACT</name>
<organism evidence="1 2">
    <name type="scientific">Candidatus Buchananbacteria bacterium RIFCSPHIGHO2_01_FULL_39_8</name>
    <dbReference type="NCBI Taxonomy" id="1797533"/>
    <lineage>
        <taxon>Bacteria</taxon>
        <taxon>Candidatus Buchananiibacteriota</taxon>
    </lineage>
</organism>
<dbReference type="Proteomes" id="UP000176241">
    <property type="component" value="Unassembled WGS sequence"/>
</dbReference>
<comment type="caution">
    <text evidence="1">The sequence shown here is derived from an EMBL/GenBank/DDBJ whole genome shotgun (WGS) entry which is preliminary data.</text>
</comment>
<protein>
    <recommendedName>
        <fullName evidence="3">DUF3006 domain-containing protein</fullName>
    </recommendedName>
</protein>
<dbReference type="EMBL" id="MHIC01000049">
    <property type="protein sequence ID" value="OGY43355.1"/>
    <property type="molecule type" value="Genomic_DNA"/>
</dbReference>
<evidence type="ECO:0000313" key="2">
    <source>
        <dbReference type="Proteomes" id="UP000176241"/>
    </source>
</evidence>
<evidence type="ECO:0000313" key="1">
    <source>
        <dbReference type="EMBL" id="OGY43355.1"/>
    </source>
</evidence>
<dbReference type="InterPro" id="IPR021377">
    <property type="entry name" value="DUF3006"/>
</dbReference>
<dbReference type="Gene3D" id="6.20.120.50">
    <property type="match status" value="1"/>
</dbReference>
<reference evidence="1 2" key="1">
    <citation type="journal article" date="2016" name="Nat. Commun.">
        <title>Thousands of microbial genomes shed light on interconnected biogeochemical processes in an aquifer system.</title>
        <authorList>
            <person name="Anantharaman K."/>
            <person name="Brown C.T."/>
            <person name="Hug L.A."/>
            <person name="Sharon I."/>
            <person name="Castelle C.J."/>
            <person name="Probst A.J."/>
            <person name="Thomas B.C."/>
            <person name="Singh A."/>
            <person name="Wilkins M.J."/>
            <person name="Karaoz U."/>
            <person name="Brodie E.L."/>
            <person name="Williams K.H."/>
            <person name="Hubbard S.S."/>
            <person name="Banfield J.F."/>
        </authorList>
    </citation>
    <scope>NUCLEOTIDE SEQUENCE [LARGE SCALE GENOMIC DNA]</scope>
</reference>
<gene>
    <name evidence="1" type="ORF">A2731_00655</name>
</gene>
<proteinExistence type="predicted"/>
<accession>A0A1G1XTD8</accession>
<dbReference type="Pfam" id="PF11213">
    <property type="entry name" value="DUF3006"/>
    <property type="match status" value="1"/>
</dbReference>
<evidence type="ECO:0008006" key="3">
    <source>
        <dbReference type="Google" id="ProtNLM"/>
    </source>
</evidence>